<dbReference type="InterPro" id="IPR051317">
    <property type="entry name" value="Gfo/Idh/MocA_oxidoreduct"/>
</dbReference>
<dbReference type="RefSeq" id="WP_240986494.1">
    <property type="nucleotide sequence ID" value="NZ_CDGJ01000012.1"/>
</dbReference>
<dbReference type="Proteomes" id="UP000836597">
    <property type="component" value="Chromosome"/>
</dbReference>
<keyword evidence="7" id="KW-1185">Reference proteome</keyword>
<evidence type="ECO:0000259" key="4">
    <source>
        <dbReference type="Pfam" id="PF02894"/>
    </source>
</evidence>
<sequence>MVSKNEEVRVGVVGYGMSGQVFHAPIISCVPGLTLAKVVERHGQKSKERYPQVEVVDSPEKLFEDNTIDLVVITTPNASHFELAEKALKAGKHVVVEKPFTVTSTEAQSLIDIAYQEKRLLSVYQNRRWDGDFQTVRQIVREGLLGQIVEFESHYDRYINYLRPSTWKEEDAEGSGIAYDLGSHLIDQAQVLFGVPRRISADVRKVREGSRIDDSLQMFMEYENLTVTLKASMLVREIGPRFIVHGTDGSFVKYGLDPQEAALKGGISPLGVADWGCEGKDLWGKLNTQVGGLHFTGQVETIPGDYCAYYRNIYGAITGREALIVKPEEARNTIRMIEVAKQSAREKKAVAFSL</sequence>
<dbReference type="PANTHER" id="PTHR43708">
    <property type="entry name" value="CONSERVED EXPRESSED OXIDOREDUCTASE (EUROFUNG)"/>
    <property type="match status" value="1"/>
</dbReference>
<dbReference type="InterPro" id="IPR036291">
    <property type="entry name" value="NAD(P)-bd_dom_sf"/>
</dbReference>
<evidence type="ECO:0000256" key="1">
    <source>
        <dbReference type="ARBA" id="ARBA00010928"/>
    </source>
</evidence>
<evidence type="ECO:0000256" key="2">
    <source>
        <dbReference type="ARBA" id="ARBA00023002"/>
    </source>
</evidence>
<dbReference type="SUPFAM" id="SSF51735">
    <property type="entry name" value="NAD(P)-binding Rossmann-fold domains"/>
    <property type="match status" value="1"/>
</dbReference>
<reference evidence="6" key="1">
    <citation type="submission" date="2014-11" db="EMBL/GenBank/DDBJ databases">
        <authorList>
            <person name="Hornung B.V."/>
        </authorList>
    </citation>
    <scope>NUCLEOTIDE SEQUENCE</scope>
    <source>
        <strain evidence="6">INE</strain>
    </source>
</reference>
<dbReference type="InterPro" id="IPR000683">
    <property type="entry name" value="Gfo/Idh/MocA-like_OxRdtase_N"/>
</dbReference>
<dbReference type="Gene3D" id="3.30.360.10">
    <property type="entry name" value="Dihydrodipicolinate Reductase, domain 2"/>
    <property type="match status" value="1"/>
</dbReference>
<organism evidence="5">
    <name type="scientific">Acididesulfobacillus acetoxydans</name>
    <dbReference type="NCBI Taxonomy" id="1561005"/>
    <lineage>
        <taxon>Bacteria</taxon>
        <taxon>Bacillati</taxon>
        <taxon>Bacillota</taxon>
        <taxon>Clostridia</taxon>
        <taxon>Eubacteriales</taxon>
        <taxon>Peptococcaceae</taxon>
        <taxon>Acididesulfobacillus</taxon>
    </lineage>
</organism>
<dbReference type="KEGG" id="aacx:DEACI_4068"/>
<gene>
    <name evidence="6" type="ORF">DEACI_0486</name>
    <name evidence="5" type="ORF">DEACI_4068</name>
</gene>
<feature type="domain" description="Gfo/Idh/MocA-like oxidoreductase N-terminal" evidence="3">
    <location>
        <begin position="8"/>
        <end position="124"/>
    </location>
</feature>
<dbReference type="NCBIfam" id="NF008607">
    <property type="entry name" value="PRK11579.1"/>
    <property type="match status" value="1"/>
</dbReference>
<evidence type="ECO:0000259" key="3">
    <source>
        <dbReference type="Pfam" id="PF01408"/>
    </source>
</evidence>
<dbReference type="GO" id="GO:0000166">
    <property type="term" value="F:nucleotide binding"/>
    <property type="evidence" value="ECO:0007669"/>
    <property type="project" value="InterPro"/>
</dbReference>
<reference evidence="5" key="2">
    <citation type="submission" date="2020-01" db="EMBL/GenBank/DDBJ databases">
        <authorList>
            <person name="Hornung B."/>
        </authorList>
    </citation>
    <scope>NUCLEOTIDE SEQUENCE</scope>
    <source>
        <strain evidence="5">PacBioINE</strain>
    </source>
</reference>
<dbReference type="EC" id="1.-.-.-" evidence="5"/>
<evidence type="ECO:0000313" key="5">
    <source>
        <dbReference type="EMBL" id="CAA7603245.1"/>
    </source>
</evidence>
<dbReference type="Gene3D" id="3.40.50.720">
    <property type="entry name" value="NAD(P)-binding Rossmann-like Domain"/>
    <property type="match status" value="1"/>
</dbReference>
<dbReference type="AlphaFoldDB" id="A0A8S0Y4U3"/>
<protein>
    <submittedName>
        <fullName evidence="6">Oxidoreductase domain protein</fullName>
    </submittedName>
    <submittedName>
        <fullName evidence="5">Oxidoreductase family, NAD-binding Rossmann fold</fullName>
        <ecNumber evidence="5">1.-.-.-</ecNumber>
    </submittedName>
</protein>
<comment type="similarity">
    <text evidence="1">Belongs to the Gfo/Idh/MocA family.</text>
</comment>
<dbReference type="Pfam" id="PF01408">
    <property type="entry name" value="GFO_IDH_MocA"/>
    <property type="match status" value="1"/>
</dbReference>
<dbReference type="EMBL" id="CDGJ01000012">
    <property type="protein sequence ID" value="CEJ06040.1"/>
    <property type="molecule type" value="Genomic_DNA"/>
</dbReference>
<dbReference type="GO" id="GO:0016491">
    <property type="term" value="F:oxidoreductase activity"/>
    <property type="evidence" value="ECO:0007669"/>
    <property type="project" value="UniProtKB-KW"/>
</dbReference>
<dbReference type="EMBL" id="LR746496">
    <property type="protein sequence ID" value="CAA7603245.1"/>
    <property type="molecule type" value="Genomic_DNA"/>
</dbReference>
<dbReference type="PANTHER" id="PTHR43708:SF5">
    <property type="entry name" value="CONSERVED EXPRESSED OXIDOREDUCTASE (EUROFUNG)-RELATED"/>
    <property type="match status" value="1"/>
</dbReference>
<dbReference type="InterPro" id="IPR004104">
    <property type="entry name" value="Gfo/Idh/MocA-like_OxRdtase_C"/>
</dbReference>
<name>A0A8S0Y4U3_9FIRM</name>
<evidence type="ECO:0000313" key="6">
    <source>
        <dbReference type="EMBL" id="CEJ06040.1"/>
    </source>
</evidence>
<evidence type="ECO:0000313" key="7">
    <source>
        <dbReference type="Proteomes" id="UP001071230"/>
    </source>
</evidence>
<keyword evidence="2 5" id="KW-0560">Oxidoreductase</keyword>
<dbReference type="Proteomes" id="UP001071230">
    <property type="component" value="Unassembled WGS sequence"/>
</dbReference>
<feature type="domain" description="Gfo/Idh/MocA-like oxidoreductase C-terminal" evidence="4">
    <location>
        <begin position="138"/>
        <end position="351"/>
    </location>
</feature>
<dbReference type="Pfam" id="PF02894">
    <property type="entry name" value="GFO_IDH_MocA_C"/>
    <property type="match status" value="1"/>
</dbReference>
<accession>A0A8S0Y4U3</accession>
<proteinExistence type="inferred from homology"/>